<feature type="region of interest" description="Disordered" evidence="9">
    <location>
        <begin position="153"/>
        <end position="269"/>
    </location>
</feature>
<dbReference type="InterPro" id="IPR001719">
    <property type="entry name" value="AP_endonuc_2"/>
</dbReference>
<dbReference type="GO" id="GO:0003677">
    <property type="term" value="F:DNA binding"/>
    <property type="evidence" value="ECO:0007669"/>
    <property type="project" value="InterPro"/>
</dbReference>
<evidence type="ECO:0000256" key="4">
    <source>
        <dbReference type="ARBA" id="ARBA00022723"/>
    </source>
</evidence>
<evidence type="ECO:0000259" key="10">
    <source>
        <dbReference type="Pfam" id="PF01261"/>
    </source>
</evidence>
<dbReference type="HAMAP" id="MF_00152">
    <property type="entry name" value="Nfo"/>
    <property type="match status" value="1"/>
</dbReference>
<dbReference type="GO" id="GO:0003906">
    <property type="term" value="F:DNA-(apurinic or apyrimidinic site) endonuclease activity"/>
    <property type="evidence" value="ECO:0007669"/>
    <property type="project" value="TreeGrafter"/>
</dbReference>
<organism evidence="11 12">
    <name type="scientific">Decorospora gaudefroyi</name>
    <dbReference type="NCBI Taxonomy" id="184978"/>
    <lineage>
        <taxon>Eukaryota</taxon>
        <taxon>Fungi</taxon>
        <taxon>Dikarya</taxon>
        <taxon>Ascomycota</taxon>
        <taxon>Pezizomycotina</taxon>
        <taxon>Dothideomycetes</taxon>
        <taxon>Pleosporomycetidae</taxon>
        <taxon>Pleosporales</taxon>
        <taxon>Pleosporineae</taxon>
        <taxon>Pleosporaceae</taxon>
        <taxon>Decorospora</taxon>
    </lineage>
</organism>
<evidence type="ECO:0000256" key="6">
    <source>
        <dbReference type="ARBA" id="ARBA00022801"/>
    </source>
</evidence>
<reference evidence="11" key="1">
    <citation type="submission" date="2020-01" db="EMBL/GenBank/DDBJ databases">
        <authorList>
            <consortium name="DOE Joint Genome Institute"/>
            <person name="Haridas S."/>
            <person name="Albert R."/>
            <person name="Binder M."/>
            <person name="Bloem J."/>
            <person name="Labutti K."/>
            <person name="Salamov A."/>
            <person name="Andreopoulos B."/>
            <person name="Baker S.E."/>
            <person name="Barry K."/>
            <person name="Bills G."/>
            <person name="Bluhm B.H."/>
            <person name="Cannon C."/>
            <person name="Castanera R."/>
            <person name="Culley D.E."/>
            <person name="Daum C."/>
            <person name="Ezra D."/>
            <person name="Gonzalez J.B."/>
            <person name="Henrissat B."/>
            <person name="Kuo A."/>
            <person name="Liang C."/>
            <person name="Lipzen A."/>
            <person name="Lutzoni F."/>
            <person name="Magnuson J."/>
            <person name="Mondo S."/>
            <person name="Nolan M."/>
            <person name="Ohm R."/>
            <person name="Pangilinan J."/>
            <person name="Park H.-J."/>
            <person name="Ramirez L."/>
            <person name="Alfaro M."/>
            <person name="Sun H."/>
            <person name="Tritt A."/>
            <person name="Yoshinaga Y."/>
            <person name="Zwiers L.-H."/>
            <person name="Turgeon B.G."/>
            <person name="Goodwin S.B."/>
            <person name="Spatafora J.W."/>
            <person name="Crous P.W."/>
            <person name="Grigoriev I.V."/>
        </authorList>
    </citation>
    <scope>NUCLEOTIDE SEQUENCE</scope>
    <source>
        <strain evidence="11">P77</strain>
    </source>
</reference>
<evidence type="ECO:0000313" key="11">
    <source>
        <dbReference type="EMBL" id="KAF1833196.1"/>
    </source>
</evidence>
<dbReference type="FunFam" id="3.20.20.150:FF:000001">
    <property type="entry name" value="Probable endonuclease 4"/>
    <property type="match status" value="1"/>
</dbReference>
<dbReference type="GO" id="GO:0005634">
    <property type="term" value="C:nucleus"/>
    <property type="evidence" value="ECO:0007669"/>
    <property type="project" value="TreeGrafter"/>
</dbReference>
<dbReference type="PROSITE" id="PS51432">
    <property type="entry name" value="AP_NUCLEASE_F2_4"/>
    <property type="match status" value="1"/>
</dbReference>
<feature type="compositionally biased region" description="Basic and acidic residues" evidence="9">
    <location>
        <begin position="188"/>
        <end position="198"/>
    </location>
</feature>
<keyword evidence="8" id="KW-0234">DNA repair</keyword>
<feature type="region of interest" description="Disordered" evidence="9">
    <location>
        <begin position="649"/>
        <end position="699"/>
    </location>
</feature>
<dbReference type="NCBIfam" id="TIGR00587">
    <property type="entry name" value="nfo"/>
    <property type="match status" value="1"/>
</dbReference>
<dbReference type="InterPro" id="IPR018246">
    <property type="entry name" value="AP_endonuc_F2_Zn_BS"/>
</dbReference>
<feature type="region of interest" description="Disordered" evidence="9">
    <location>
        <begin position="297"/>
        <end position="342"/>
    </location>
</feature>
<accession>A0A6A5KB64</accession>
<dbReference type="GO" id="GO:0006284">
    <property type="term" value="P:base-excision repair"/>
    <property type="evidence" value="ECO:0007669"/>
    <property type="project" value="TreeGrafter"/>
</dbReference>
<keyword evidence="12" id="KW-1185">Reference proteome</keyword>
<evidence type="ECO:0000256" key="8">
    <source>
        <dbReference type="ARBA" id="ARBA00023204"/>
    </source>
</evidence>
<dbReference type="Gene3D" id="3.20.20.150">
    <property type="entry name" value="Divalent-metal-dependent TIM barrel enzymes"/>
    <property type="match status" value="1"/>
</dbReference>
<evidence type="ECO:0000256" key="3">
    <source>
        <dbReference type="ARBA" id="ARBA00021759"/>
    </source>
</evidence>
<evidence type="ECO:0000256" key="5">
    <source>
        <dbReference type="ARBA" id="ARBA00022763"/>
    </source>
</evidence>
<dbReference type="EMBL" id="ML975323">
    <property type="protein sequence ID" value="KAF1833196.1"/>
    <property type="molecule type" value="Genomic_DNA"/>
</dbReference>
<sequence>MIRYFIESLLPCTLDSRSSRIRVISRSFLTYPSSSTRSYSTFWSNRFHHRHRTSCTTEQLRVAPDILIVVEPRLNALLVPFRASPQHLLPNSIGLSTLSVSSHLHRLRSLSNCPVAYLGSLSPRRLHPSFTPLLQTSTTSIPHNNQLITTHDMAENVPDGSSGSSLSPPPEHLVASTKTSAAVQPAVNDRKRKAETTPRNKRASAQLADVVGSAAVTGESPRPKRRASKKIKVDELSDDEPVAAESTGTSRRAVSGRNKKSASQVAPTKKKVIGEEVVENEFGVQVKAAENGNGQGVTKAMIQAKSKAKDDDISDDDHEEKTKKTPKPKSKPQKILPPLAERTQDSKLRIGAHVSIAGGIHNSILNVVHIGANAFAMFMKNQRKWETIEMDPEHAAFFIQWCKDHSINAAECCLPHGSYLVNLAHPDPARKKQAYDSFLNDLTRCHKLGIRLYNFHPGNANATTREEGIKLIAENLNEAHADPATGNVVTVLETMATLGNTIGGTFEDLAAIIELVNDKSRVGVCLDTCHVFAAGYDLRTPEAYAKTMEEFDEVIGLQYLKAFHINDSKAPLSSNRDLHARIGTGFLGLQAFHNLMNDERFHGLPMVLETPIDVIGEGGKKTEDKGVWAREIKLLESLVGMSVDSDNFKTQNTKLQEEGTSERQRVGDQVQRKAAKDTKPKKKRPSKKKVESEDEDDLE</sequence>
<keyword evidence="6" id="KW-0378">Hydrolase</keyword>
<dbReference type="OrthoDB" id="7663182at2759"/>
<dbReference type="SUPFAM" id="SSF51658">
    <property type="entry name" value="Xylose isomerase-like"/>
    <property type="match status" value="1"/>
</dbReference>
<keyword evidence="11" id="KW-0540">Nuclease</keyword>
<proteinExistence type="inferred from homology"/>
<dbReference type="PROSITE" id="PS00730">
    <property type="entry name" value="AP_NUCLEASE_F2_2"/>
    <property type="match status" value="1"/>
</dbReference>
<dbReference type="PANTHER" id="PTHR21445:SF0">
    <property type="entry name" value="APURINIC-APYRIMIDINIC ENDONUCLEASE"/>
    <property type="match status" value="1"/>
</dbReference>
<dbReference type="SMART" id="SM00518">
    <property type="entry name" value="AP2Ec"/>
    <property type="match status" value="1"/>
</dbReference>
<dbReference type="InterPro" id="IPR013022">
    <property type="entry name" value="Xyl_isomerase-like_TIM-brl"/>
</dbReference>
<dbReference type="Pfam" id="PF01261">
    <property type="entry name" value="AP_endonuc_2"/>
    <property type="match status" value="1"/>
</dbReference>
<feature type="compositionally biased region" description="Basic and acidic residues" evidence="9">
    <location>
        <begin position="655"/>
        <end position="678"/>
    </location>
</feature>
<evidence type="ECO:0000256" key="1">
    <source>
        <dbReference type="ARBA" id="ARBA00001947"/>
    </source>
</evidence>
<keyword evidence="11" id="KW-0255">Endonuclease</keyword>
<keyword evidence="4" id="KW-0479">Metal-binding</keyword>
<evidence type="ECO:0000256" key="9">
    <source>
        <dbReference type="SAM" id="MobiDB-lite"/>
    </source>
</evidence>
<comment type="similarity">
    <text evidence="2">Belongs to the AP endonuclease 2 family.</text>
</comment>
<dbReference type="GO" id="GO:0005739">
    <property type="term" value="C:mitochondrion"/>
    <property type="evidence" value="ECO:0007669"/>
    <property type="project" value="TreeGrafter"/>
</dbReference>
<dbReference type="GO" id="GO:0008270">
    <property type="term" value="F:zinc ion binding"/>
    <property type="evidence" value="ECO:0007669"/>
    <property type="project" value="InterPro"/>
</dbReference>
<dbReference type="PANTHER" id="PTHR21445">
    <property type="entry name" value="ENDONUCLEASE IV ENDODEOXYRIBONUCLEASE IV"/>
    <property type="match status" value="1"/>
</dbReference>
<feature type="domain" description="Xylose isomerase-like TIM barrel" evidence="10">
    <location>
        <begin position="367"/>
        <end position="636"/>
    </location>
</feature>
<dbReference type="CDD" id="cd00019">
    <property type="entry name" value="AP2Ec"/>
    <property type="match status" value="1"/>
</dbReference>
<name>A0A6A5KB64_9PLEO</name>
<keyword evidence="5" id="KW-0227">DNA damage</keyword>
<evidence type="ECO:0000256" key="7">
    <source>
        <dbReference type="ARBA" id="ARBA00022833"/>
    </source>
</evidence>
<evidence type="ECO:0000313" key="12">
    <source>
        <dbReference type="Proteomes" id="UP000800040"/>
    </source>
</evidence>
<keyword evidence="7" id="KW-0862">Zinc</keyword>
<dbReference type="Proteomes" id="UP000800040">
    <property type="component" value="Unassembled WGS sequence"/>
</dbReference>
<evidence type="ECO:0000256" key="2">
    <source>
        <dbReference type="ARBA" id="ARBA00005340"/>
    </source>
</evidence>
<dbReference type="AlphaFoldDB" id="A0A6A5KB64"/>
<protein>
    <recommendedName>
        <fullName evidence="3">Apurinic-apyrimidinic endonuclease 1</fullName>
    </recommendedName>
</protein>
<dbReference type="InterPro" id="IPR036237">
    <property type="entry name" value="Xyl_isomerase-like_sf"/>
</dbReference>
<comment type="cofactor">
    <cofactor evidence="1">
        <name>Zn(2+)</name>
        <dbReference type="ChEBI" id="CHEBI:29105"/>
    </cofactor>
</comment>
<dbReference type="GO" id="GO:0008081">
    <property type="term" value="F:phosphoric diester hydrolase activity"/>
    <property type="evidence" value="ECO:0007669"/>
    <property type="project" value="TreeGrafter"/>
</dbReference>
<gene>
    <name evidence="11" type="ORF">BDW02DRAFT_570287</name>
</gene>